<dbReference type="Gene3D" id="3.40.1090.10">
    <property type="entry name" value="Cytosolic phospholipase A2 catalytic domain"/>
    <property type="match status" value="1"/>
</dbReference>
<keyword evidence="7" id="KW-1185">Reference proteome</keyword>
<dbReference type="PANTHER" id="PTHR14226">
    <property type="entry name" value="NEUROPATHY TARGET ESTERASE/SWISS CHEESE D.MELANOGASTER"/>
    <property type="match status" value="1"/>
</dbReference>
<name>A0AAD9DA04_9STRA</name>
<feature type="active site" description="Proton acceptor" evidence="4">
    <location>
        <position position="232"/>
    </location>
</feature>
<dbReference type="GO" id="GO:0016042">
    <property type="term" value="P:lipid catabolic process"/>
    <property type="evidence" value="ECO:0007669"/>
    <property type="project" value="UniProtKB-UniRule"/>
</dbReference>
<organism evidence="6 7">
    <name type="scientific">Skeletonema marinoi</name>
    <dbReference type="NCBI Taxonomy" id="267567"/>
    <lineage>
        <taxon>Eukaryota</taxon>
        <taxon>Sar</taxon>
        <taxon>Stramenopiles</taxon>
        <taxon>Ochrophyta</taxon>
        <taxon>Bacillariophyta</taxon>
        <taxon>Coscinodiscophyceae</taxon>
        <taxon>Thalassiosirophycidae</taxon>
        <taxon>Thalassiosirales</taxon>
        <taxon>Skeletonemataceae</taxon>
        <taxon>Skeletonema</taxon>
        <taxon>Skeletonema marinoi-dohrnii complex</taxon>
    </lineage>
</organism>
<keyword evidence="2 4" id="KW-0442">Lipid degradation</keyword>
<dbReference type="Pfam" id="PF01734">
    <property type="entry name" value="Patatin"/>
    <property type="match status" value="1"/>
</dbReference>
<dbReference type="Proteomes" id="UP001224775">
    <property type="component" value="Unassembled WGS sequence"/>
</dbReference>
<keyword evidence="1 4" id="KW-0378">Hydrolase</keyword>
<dbReference type="GO" id="GO:0052689">
    <property type="term" value="F:carboxylic ester hydrolase activity"/>
    <property type="evidence" value="ECO:0007669"/>
    <property type="project" value="UniProtKB-ARBA"/>
</dbReference>
<dbReference type="EMBL" id="JATAAI010000021">
    <property type="protein sequence ID" value="KAK1738253.1"/>
    <property type="molecule type" value="Genomic_DNA"/>
</dbReference>
<protein>
    <recommendedName>
        <fullName evidence="5">PNPLA domain-containing protein</fullName>
    </recommendedName>
</protein>
<sequence>MFQRHDPTVNGTLSSLLNCNAASAQNKSDYQLGIELINQHNVLELIKERVRTNSTPGDRQSHSSDDESIPHLALVIEGGGMRGAVSAGMAAALSTLDLLDAFDSVHGSSAGAIVGAYLVSRQLCTDIYTDIMPKAGSKFASTRRGMLNFGVDYLSDLIERKLLISSPSTKNQPLLLPASEDDDAICLQMDNDHNISDSDAWLCDEGISSVEMAMGRIKVKQPRSLLKNRWSDDHYDGVMLESMDYLMSGVNSFAQRTVSKPLSFGVRRFGRALRPALDALDFASAMRQYLRRRPGMNLTFVLDGIMDDTHGLRPFDIDAFRANDKRQPLYVISSAVTNGGSGDMETIAFNAEEGDFFGFNDDSDKGSESNGKGRVSWYRRLWNVVKTMPLVMFSAVRKSLFASDVVYESPLPPPGTNAMYGFVNRNKKKRTKRKQEEKIVKPTGRMDDEGKSGIYPCLEASALVPGAAGPPLQLIRSKNRKNVEEKGRFPRWRSGKELNRRKEQNSHLCFDAFCYEPIPYRSAVEKAGATHVLALRSRPDGCVVETKQHMYEKIVAPIYFRQNGMKQVAKWFAGGGSQYRYIEDVLTLEEGLARGIALGQNSTNNQDYLQGVKIPPTKILYGSDDAEPVTTEIEDWKRAHLLPITLPFGTPELPALSQDKDEVILAVRHGYAAAYDILAPIAGLPFDSATITGERVAELLFPLGEDDVDVLDKRVKIKSSYIGMNENEEELKRRSFAAWITGKREAKRKVQETMASHPDGLLARQAKRRYHESDQYLRDGSNTLEYIEIEALLAALPGFRGGRLGHISDNLKKGKSNSSAGL</sequence>
<feature type="domain" description="PNPLA" evidence="5">
    <location>
        <begin position="74"/>
        <end position="247"/>
    </location>
</feature>
<dbReference type="InterPro" id="IPR016035">
    <property type="entry name" value="Acyl_Trfase/lysoPLipase"/>
</dbReference>
<evidence type="ECO:0000256" key="2">
    <source>
        <dbReference type="ARBA" id="ARBA00022963"/>
    </source>
</evidence>
<dbReference type="SUPFAM" id="SSF52151">
    <property type="entry name" value="FabD/lysophospholipase-like"/>
    <property type="match status" value="1"/>
</dbReference>
<keyword evidence="3 4" id="KW-0443">Lipid metabolism</keyword>
<feature type="active site" description="Nucleophile" evidence="4">
    <location>
        <position position="109"/>
    </location>
</feature>
<dbReference type="InterPro" id="IPR002641">
    <property type="entry name" value="PNPLA_dom"/>
</dbReference>
<evidence type="ECO:0000259" key="5">
    <source>
        <dbReference type="PROSITE" id="PS51635"/>
    </source>
</evidence>
<accession>A0AAD9DA04</accession>
<dbReference type="PANTHER" id="PTHR14226:SF64">
    <property type="entry name" value="PNPLA DOMAIN-CONTAINING PROTEIN"/>
    <property type="match status" value="1"/>
</dbReference>
<feature type="short sequence motif" description="GXSXG" evidence="4">
    <location>
        <begin position="107"/>
        <end position="111"/>
    </location>
</feature>
<evidence type="ECO:0000313" key="7">
    <source>
        <dbReference type="Proteomes" id="UP001224775"/>
    </source>
</evidence>
<dbReference type="AlphaFoldDB" id="A0AAD9DA04"/>
<evidence type="ECO:0000256" key="3">
    <source>
        <dbReference type="ARBA" id="ARBA00023098"/>
    </source>
</evidence>
<evidence type="ECO:0000256" key="4">
    <source>
        <dbReference type="PROSITE-ProRule" id="PRU01161"/>
    </source>
</evidence>
<dbReference type="GO" id="GO:0016298">
    <property type="term" value="F:lipase activity"/>
    <property type="evidence" value="ECO:0007669"/>
    <property type="project" value="UniProtKB-ARBA"/>
</dbReference>
<gene>
    <name evidence="6" type="ORF">QTG54_010922</name>
</gene>
<feature type="short sequence motif" description="GXGXXG" evidence="4">
    <location>
        <begin position="78"/>
        <end position="83"/>
    </location>
</feature>
<comment type="caution">
    <text evidence="4">Lacks conserved residue(s) required for the propagation of feature annotation.</text>
</comment>
<dbReference type="PROSITE" id="PS51635">
    <property type="entry name" value="PNPLA"/>
    <property type="match status" value="1"/>
</dbReference>
<dbReference type="InterPro" id="IPR050301">
    <property type="entry name" value="NTE"/>
</dbReference>
<evidence type="ECO:0000256" key="1">
    <source>
        <dbReference type="ARBA" id="ARBA00022801"/>
    </source>
</evidence>
<evidence type="ECO:0000313" key="6">
    <source>
        <dbReference type="EMBL" id="KAK1738253.1"/>
    </source>
</evidence>
<reference evidence="6" key="1">
    <citation type="submission" date="2023-06" db="EMBL/GenBank/DDBJ databases">
        <title>Survivors Of The Sea: Transcriptome response of Skeletonema marinoi to long-term dormancy.</title>
        <authorList>
            <person name="Pinder M.I.M."/>
            <person name="Kourtchenko O."/>
            <person name="Robertson E.K."/>
            <person name="Larsson T."/>
            <person name="Maumus F."/>
            <person name="Osuna-Cruz C.M."/>
            <person name="Vancaester E."/>
            <person name="Stenow R."/>
            <person name="Vandepoele K."/>
            <person name="Ploug H."/>
            <person name="Bruchert V."/>
            <person name="Godhe A."/>
            <person name="Topel M."/>
        </authorList>
    </citation>
    <scope>NUCLEOTIDE SEQUENCE</scope>
    <source>
        <strain evidence="6">R05AC</strain>
    </source>
</reference>
<proteinExistence type="predicted"/>
<comment type="caution">
    <text evidence="6">The sequence shown here is derived from an EMBL/GenBank/DDBJ whole genome shotgun (WGS) entry which is preliminary data.</text>
</comment>